<name>A0A975M3D2_9MICC</name>
<dbReference type="Gene3D" id="3.10.129.10">
    <property type="entry name" value="Hotdog Thioesterase"/>
    <property type="match status" value="1"/>
</dbReference>
<proteinExistence type="inferred from homology"/>
<dbReference type="GO" id="GO:0005835">
    <property type="term" value="C:fatty acid synthase complex"/>
    <property type="evidence" value="ECO:0007669"/>
    <property type="project" value="InterPro"/>
</dbReference>
<dbReference type="PANTHER" id="PTHR43841">
    <property type="entry name" value="3-HYDROXYACYL-THIOESTER DEHYDRATASE HTDX-RELATED"/>
    <property type="match status" value="1"/>
</dbReference>
<dbReference type="PANTHER" id="PTHR43841:SF3">
    <property type="entry name" value="(3R)-HYDROXYACYL-ACP DEHYDRATASE SUBUNIT HADB"/>
    <property type="match status" value="1"/>
</dbReference>
<evidence type="ECO:0000256" key="1">
    <source>
        <dbReference type="ARBA" id="ARBA00005254"/>
    </source>
</evidence>
<dbReference type="Pfam" id="PF01575">
    <property type="entry name" value="MaoC_dehydratas"/>
    <property type="match status" value="1"/>
</dbReference>
<dbReference type="SUPFAM" id="SSF54637">
    <property type="entry name" value="Thioesterase/thiol ester dehydrase-isomerase"/>
    <property type="match status" value="2"/>
</dbReference>
<dbReference type="EMBL" id="CP076022">
    <property type="protein sequence ID" value="QWC08711.1"/>
    <property type="molecule type" value="Genomic_DNA"/>
</dbReference>
<dbReference type="GO" id="GO:0006633">
    <property type="term" value="P:fatty acid biosynthetic process"/>
    <property type="evidence" value="ECO:0007669"/>
    <property type="project" value="InterPro"/>
</dbReference>
<gene>
    <name evidence="3" type="ORF">KKR91_09100</name>
</gene>
<evidence type="ECO:0000313" key="3">
    <source>
        <dbReference type="EMBL" id="QWC08711.1"/>
    </source>
</evidence>
<dbReference type="RefSeq" id="WP_210228842.1">
    <property type="nucleotide sequence ID" value="NZ_CP076022.1"/>
</dbReference>
<reference evidence="3 4" key="1">
    <citation type="submission" date="2021-05" db="EMBL/GenBank/DDBJ databases">
        <title>Novel species in genus Arthrobacter.</title>
        <authorList>
            <person name="Zhang G."/>
        </authorList>
    </citation>
    <scope>NUCLEOTIDE SEQUENCE [LARGE SCALE GENOMIC DNA]</scope>
    <source>
        <strain evidence="4">zg-ZUI227</strain>
    </source>
</reference>
<dbReference type="Proteomes" id="UP000676885">
    <property type="component" value="Chromosome"/>
</dbReference>
<dbReference type="KEGG" id="ajg:KKR91_09100"/>
<sequence length="325" mass="35150">MSETVLNETVLSEIPSLGRLYLGAAGAAAKARLSSAEAPTELPAARHTVHSARVELDRLAAFQRLVLHSASDYLPSGYVHTFAFPVALSLMARDDFPLPLLGMVHLGNRVQHFRPIHYTEPLTVTAWAENLAGHRSGTQVELVVEVRAPDSAAADPAGELVWRGRSTYLAKGVFLTRFDRPQAPAQRPDFVPPQPTALWRLGADAGRNYAMVSGDFNPIHLSRLSAKALGMKRSLAHGMYLASRVVGDAVPDALDAFEWKIDFEAPVFLPATLSLNVCDREEDGGYAGTTFTGWNARSLRRHFAGTVTPLDTAAAKVGETAETLS</sequence>
<keyword evidence="4" id="KW-1185">Reference proteome</keyword>
<dbReference type="InterPro" id="IPR002539">
    <property type="entry name" value="MaoC-like_dom"/>
</dbReference>
<dbReference type="CDD" id="cd03441">
    <property type="entry name" value="R_hydratase_like"/>
    <property type="match status" value="1"/>
</dbReference>
<protein>
    <recommendedName>
        <fullName evidence="2">MaoC-like domain-containing protein</fullName>
    </recommendedName>
</protein>
<organism evidence="3 4">
    <name type="scientific">Arthrobacter jiangjiafuii</name>
    <dbReference type="NCBI Taxonomy" id="2817475"/>
    <lineage>
        <taxon>Bacteria</taxon>
        <taxon>Bacillati</taxon>
        <taxon>Actinomycetota</taxon>
        <taxon>Actinomycetes</taxon>
        <taxon>Micrococcales</taxon>
        <taxon>Micrococcaceae</taxon>
        <taxon>Arthrobacter</taxon>
    </lineage>
</organism>
<comment type="similarity">
    <text evidence="1">Belongs to the enoyl-CoA hydratase/isomerase family.</text>
</comment>
<dbReference type="GO" id="GO:0004312">
    <property type="term" value="F:fatty acid synthase activity"/>
    <property type="evidence" value="ECO:0007669"/>
    <property type="project" value="InterPro"/>
</dbReference>
<evidence type="ECO:0000259" key="2">
    <source>
        <dbReference type="Pfam" id="PF01575"/>
    </source>
</evidence>
<feature type="domain" description="MaoC-like" evidence="2">
    <location>
        <begin position="182"/>
        <end position="277"/>
    </location>
</feature>
<dbReference type="InterPro" id="IPR029069">
    <property type="entry name" value="HotDog_dom_sf"/>
</dbReference>
<dbReference type="PRINTS" id="PR01483">
    <property type="entry name" value="FASYNTHASE"/>
</dbReference>
<dbReference type="InterPro" id="IPR003965">
    <property type="entry name" value="Fatty_acid_synthase"/>
</dbReference>
<dbReference type="AlphaFoldDB" id="A0A975M3D2"/>
<accession>A0A975M3D2</accession>
<evidence type="ECO:0000313" key="4">
    <source>
        <dbReference type="Proteomes" id="UP000676885"/>
    </source>
</evidence>